<feature type="compositionally biased region" description="Low complexity" evidence="1">
    <location>
        <begin position="114"/>
        <end position="137"/>
    </location>
</feature>
<protein>
    <submittedName>
        <fullName evidence="4">Cell wall assembly regulator SMI1</fullName>
    </submittedName>
</protein>
<accession>A0A7W8ABF6</accession>
<keyword evidence="2" id="KW-1133">Transmembrane helix</keyword>
<dbReference type="RefSeq" id="WP_184970818.1">
    <property type="nucleotide sequence ID" value="NZ_JACHIN010000013.1"/>
</dbReference>
<keyword evidence="5" id="KW-1185">Reference proteome</keyword>
<feature type="region of interest" description="Disordered" evidence="1">
    <location>
        <begin position="97"/>
        <end position="139"/>
    </location>
</feature>
<keyword evidence="2" id="KW-0812">Transmembrane</keyword>
<dbReference type="AlphaFoldDB" id="A0A7W8ABF6"/>
<comment type="caution">
    <text evidence="4">The sequence shown here is derived from an EMBL/GenBank/DDBJ whole genome shotgun (WGS) entry which is preliminary data.</text>
</comment>
<keyword evidence="2" id="KW-0472">Membrane</keyword>
<dbReference type="SUPFAM" id="SSF160631">
    <property type="entry name" value="SMI1/KNR4-like"/>
    <property type="match status" value="1"/>
</dbReference>
<name>A0A7W8ABF6_9ACTN</name>
<dbReference type="InterPro" id="IPR037883">
    <property type="entry name" value="Knr4/Smi1-like_sf"/>
</dbReference>
<feature type="domain" description="Knr4/Smi1-like" evidence="3">
    <location>
        <begin position="196"/>
        <end position="274"/>
    </location>
</feature>
<feature type="transmembrane region" description="Helical" evidence="2">
    <location>
        <begin position="48"/>
        <end position="68"/>
    </location>
</feature>
<gene>
    <name evidence="4" type="ORF">HNR40_008029</name>
</gene>
<dbReference type="Proteomes" id="UP000568380">
    <property type="component" value="Unassembled WGS sequence"/>
</dbReference>
<organism evidence="4 5">
    <name type="scientific">Nonomuraea endophytica</name>
    <dbReference type="NCBI Taxonomy" id="714136"/>
    <lineage>
        <taxon>Bacteria</taxon>
        <taxon>Bacillati</taxon>
        <taxon>Actinomycetota</taxon>
        <taxon>Actinomycetes</taxon>
        <taxon>Streptosporangiales</taxon>
        <taxon>Streptosporangiaceae</taxon>
        <taxon>Nonomuraea</taxon>
    </lineage>
</organism>
<proteinExistence type="predicted"/>
<evidence type="ECO:0000259" key="3">
    <source>
        <dbReference type="Pfam" id="PF09346"/>
    </source>
</evidence>
<dbReference type="EMBL" id="JACHIN010000013">
    <property type="protein sequence ID" value="MBB5082534.1"/>
    <property type="molecule type" value="Genomic_DNA"/>
</dbReference>
<evidence type="ECO:0000256" key="1">
    <source>
        <dbReference type="SAM" id="MobiDB-lite"/>
    </source>
</evidence>
<evidence type="ECO:0000313" key="4">
    <source>
        <dbReference type="EMBL" id="MBB5082534.1"/>
    </source>
</evidence>
<evidence type="ECO:0000313" key="5">
    <source>
        <dbReference type="Proteomes" id="UP000568380"/>
    </source>
</evidence>
<sequence length="334" mass="36156">MLKLVRVALTAAILVALGVRLRRRARRPSPVPPSPAPRPVEVRGKTGMWLAWVVIAAVVAVVLAVALIPAQGRNRAEGTDQEQPGQTLTLNSHGQVLSAETPDGADATPPPAVATPSTAAATPSSAAVTPSPAEATPQVLAGPVTCTPVRRPVAIRPIDTSVKRQVIKEWRRIERWLRANAPTTYRTLGAPGRARTIAVAESQMGLDFPDDLRASLLRHNGGNDVLPGGLDLTIRQIRDTWRGQCRVDGEWWQAPRMIPFQSRWSGRWAVVDAASHNVSWDDDVADFGLDAAPTPVTFLLRTTADVLERGGDVAGWTPKVKRGVLQWKLEYLEN</sequence>
<evidence type="ECO:0000256" key="2">
    <source>
        <dbReference type="SAM" id="Phobius"/>
    </source>
</evidence>
<reference evidence="4 5" key="1">
    <citation type="submission" date="2020-08" db="EMBL/GenBank/DDBJ databases">
        <title>Genomic Encyclopedia of Type Strains, Phase IV (KMG-IV): sequencing the most valuable type-strain genomes for metagenomic binning, comparative biology and taxonomic classification.</title>
        <authorList>
            <person name="Goeker M."/>
        </authorList>
    </citation>
    <scope>NUCLEOTIDE SEQUENCE [LARGE SCALE GENOMIC DNA]</scope>
    <source>
        <strain evidence="4 5">DSM 45385</strain>
    </source>
</reference>
<dbReference type="Pfam" id="PF09346">
    <property type="entry name" value="SMI1_KNR4"/>
    <property type="match status" value="1"/>
</dbReference>
<dbReference type="InterPro" id="IPR018958">
    <property type="entry name" value="Knr4/Smi1-like_dom"/>
</dbReference>